<organism evidence="1 2">
    <name type="scientific">Neisseria lactamica ATCC 23970</name>
    <dbReference type="NCBI Taxonomy" id="546265"/>
    <lineage>
        <taxon>Bacteria</taxon>
        <taxon>Pseudomonadati</taxon>
        <taxon>Pseudomonadota</taxon>
        <taxon>Betaproteobacteria</taxon>
        <taxon>Neisseriales</taxon>
        <taxon>Neisseriaceae</taxon>
        <taxon>Neisseria</taxon>
    </lineage>
</organism>
<gene>
    <name evidence="1" type="ORF">NEILACOT_03381</name>
</gene>
<dbReference type="EMBL" id="ACEQ02000004">
    <property type="protein sequence ID" value="EEZ76467.1"/>
    <property type="molecule type" value="Genomic_DNA"/>
</dbReference>
<sequence length="45" mass="5097">MPSESVSDGIFLFGRALHRYPVFFELFMRQGSCMEAGVCQRGILI</sequence>
<protein>
    <submittedName>
        <fullName evidence="1">Uncharacterized protein</fullName>
    </submittedName>
</protein>
<accession>D0W783</accession>
<comment type="caution">
    <text evidence="1">The sequence shown here is derived from an EMBL/GenBank/DDBJ whole genome shotgun (WGS) entry which is preliminary data.</text>
</comment>
<evidence type="ECO:0000313" key="1">
    <source>
        <dbReference type="EMBL" id="EEZ76467.1"/>
    </source>
</evidence>
<evidence type="ECO:0000313" key="2">
    <source>
        <dbReference type="Proteomes" id="UP000003843"/>
    </source>
</evidence>
<dbReference type="Proteomes" id="UP000003843">
    <property type="component" value="Unassembled WGS sequence"/>
</dbReference>
<name>D0W783_NEILA</name>
<proteinExistence type="predicted"/>
<dbReference type="AlphaFoldDB" id="D0W783"/>
<reference evidence="1 2" key="1">
    <citation type="submission" date="2009-10" db="EMBL/GenBank/DDBJ databases">
        <authorList>
            <person name="Weinstock G."/>
            <person name="Sodergren E."/>
            <person name="Clifton S."/>
            <person name="Fulton L."/>
            <person name="Fulton B."/>
            <person name="Courtney L."/>
            <person name="Fronick C."/>
            <person name="Harrison M."/>
            <person name="Strong C."/>
            <person name="Farmer C."/>
            <person name="Delahaunty K."/>
            <person name="Markovic C."/>
            <person name="Hall O."/>
            <person name="Minx P."/>
            <person name="Tomlinson C."/>
            <person name="Mitreva M."/>
            <person name="Nelson J."/>
            <person name="Hou S."/>
            <person name="Wollam A."/>
            <person name="Pepin K.H."/>
            <person name="Johnson M."/>
            <person name="Bhonagiri V."/>
            <person name="Nash W.E."/>
            <person name="Warren W."/>
            <person name="Chinwalla A."/>
            <person name="Mardis E.R."/>
            <person name="Wilson R.K."/>
        </authorList>
    </citation>
    <scope>NUCLEOTIDE SEQUENCE [LARGE SCALE GENOMIC DNA]</scope>
    <source>
        <strain evidence="1 2">ATCC 23970</strain>
    </source>
</reference>